<dbReference type="EMBL" id="CP115450">
    <property type="protein sequence ID" value="WBP88817.1"/>
    <property type="molecule type" value="Genomic_DNA"/>
</dbReference>
<proteinExistence type="predicted"/>
<dbReference type="RefSeq" id="WP_270146913.1">
    <property type="nucleotide sequence ID" value="NZ_CP115450.1"/>
</dbReference>
<gene>
    <name evidence="2" type="ORF">O1G21_25270</name>
</gene>
<evidence type="ECO:0000313" key="2">
    <source>
        <dbReference type="EMBL" id="WBP88817.1"/>
    </source>
</evidence>
<keyword evidence="1" id="KW-1133">Transmembrane helix</keyword>
<accession>A0ABY7Q7Z0</accession>
<name>A0ABY7Q7Z0_9ACTN</name>
<sequence>MSEPDKFEDDLLYALTRTGEGFRPDQAGLVAGGYQRGRRRWRRRSTAAVVGGAAALALVGTGAVYLTGNGSTSGGTATVAAAPAASTGVALTPASAGAGTPTPTATAAAAVTGDEVLATFKALLPEGEITDASGRGSNGSMPTFAGAQLVFDDGAGKSQLMVGVQKHRKGQAQERSCPDAKINRIDACSVTTLADGSKLFLSEGYEYPDHRADTKEWMASLTGPDGREINLSEWNSAQEKGASVSRPNPPLTLDQLRAIVTDKSWDRIVAGVQPDGVDPAATDTGLSLQDRQAILAKLLPAGVTVSKIDGNETFADVQLTQGGTTGSLVLRVQKLVRQPGDQTEKMFEGATVLPEGGLLKLYGPGTPNPKGQPMADVLRGDLRILAGQGPTGKPLLSLDQLKAIAASPEWKIKK</sequence>
<organism evidence="2 3">
    <name type="scientific">Kitasatospora cathayae</name>
    <dbReference type="NCBI Taxonomy" id="3004092"/>
    <lineage>
        <taxon>Bacteria</taxon>
        <taxon>Bacillati</taxon>
        <taxon>Actinomycetota</taxon>
        <taxon>Actinomycetes</taxon>
        <taxon>Kitasatosporales</taxon>
        <taxon>Streptomycetaceae</taxon>
        <taxon>Kitasatospora</taxon>
    </lineage>
</organism>
<dbReference type="Proteomes" id="UP001212821">
    <property type="component" value="Chromosome"/>
</dbReference>
<evidence type="ECO:0000256" key="1">
    <source>
        <dbReference type="SAM" id="Phobius"/>
    </source>
</evidence>
<keyword evidence="1" id="KW-0472">Membrane</keyword>
<feature type="transmembrane region" description="Helical" evidence="1">
    <location>
        <begin position="46"/>
        <end position="66"/>
    </location>
</feature>
<reference evidence="3" key="1">
    <citation type="submission" date="2022-12" db="EMBL/GenBank/DDBJ databases">
        <authorList>
            <person name="Mo P."/>
        </authorList>
    </citation>
    <scope>NUCLEOTIDE SEQUENCE [LARGE SCALE GENOMIC DNA]</scope>
    <source>
        <strain evidence="3">HUAS 3-15</strain>
    </source>
</reference>
<protein>
    <recommendedName>
        <fullName evidence="4">LigA protein</fullName>
    </recommendedName>
</protein>
<evidence type="ECO:0000313" key="3">
    <source>
        <dbReference type="Proteomes" id="UP001212821"/>
    </source>
</evidence>
<keyword evidence="3" id="KW-1185">Reference proteome</keyword>
<keyword evidence="1" id="KW-0812">Transmembrane</keyword>
<evidence type="ECO:0008006" key="4">
    <source>
        <dbReference type="Google" id="ProtNLM"/>
    </source>
</evidence>